<organism evidence="2 3">
    <name type="scientific">Marinicrinis sediminis</name>
    <dbReference type="NCBI Taxonomy" id="1652465"/>
    <lineage>
        <taxon>Bacteria</taxon>
        <taxon>Bacillati</taxon>
        <taxon>Bacillota</taxon>
        <taxon>Bacilli</taxon>
        <taxon>Bacillales</taxon>
        <taxon>Paenibacillaceae</taxon>
    </lineage>
</organism>
<reference evidence="3" key="1">
    <citation type="journal article" date="2019" name="Int. J. Syst. Evol. Microbiol.">
        <title>The Global Catalogue of Microorganisms (GCM) 10K type strain sequencing project: providing services to taxonomists for standard genome sequencing and annotation.</title>
        <authorList>
            <consortium name="The Broad Institute Genomics Platform"/>
            <consortium name="The Broad Institute Genome Sequencing Center for Infectious Disease"/>
            <person name="Wu L."/>
            <person name="Ma J."/>
        </authorList>
    </citation>
    <scope>NUCLEOTIDE SEQUENCE [LARGE SCALE GENOMIC DNA]</scope>
    <source>
        <strain evidence="3">KCTC 33676</strain>
    </source>
</reference>
<name>A0ABW5RBQ5_9BACL</name>
<gene>
    <name evidence="2" type="ORF">ACFSUC_12555</name>
</gene>
<protein>
    <submittedName>
        <fullName evidence="2">Sugar phosphate isomerase/epimerase family protein</fullName>
    </submittedName>
</protein>
<dbReference type="PANTHER" id="PTHR12110">
    <property type="entry name" value="HYDROXYPYRUVATE ISOMERASE"/>
    <property type="match status" value="1"/>
</dbReference>
<dbReference type="GO" id="GO:0016853">
    <property type="term" value="F:isomerase activity"/>
    <property type="evidence" value="ECO:0007669"/>
    <property type="project" value="UniProtKB-KW"/>
</dbReference>
<dbReference type="InterPro" id="IPR013022">
    <property type="entry name" value="Xyl_isomerase-like_TIM-brl"/>
</dbReference>
<evidence type="ECO:0000313" key="3">
    <source>
        <dbReference type="Proteomes" id="UP001597497"/>
    </source>
</evidence>
<accession>A0ABW5RBQ5</accession>
<dbReference type="SUPFAM" id="SSF51658">
    <property type="entry name" value="Xylose isomerase-like"/>
    <property type="match status" value="1"/>
</dbReference>
<keyword evidence="3" id="KW-1185">Reference proteome</keyword>
<evidence type="ECO:0000259" key="1">
    <source>
        <dbReference type="Pfam" id="PF01261"/>
    </source>
</evidence>
<comment type="caution">
    <text evidence="2">The sequence shown here is derived from an EMBL/GenBank/DDBJ whole genome shotgun (WGS) entry which is preliminary data.</text>
</comment>
<feature type="domain" description="Xylose isomerase-like TIM barrel" evidence="1">
    <location>
        <begin position="22"/>
        <end position="274"/>
    </location>
</feature>
<evidence type="ECO:0000313" key="2">
    <source>
        <dbReference type="EMBL" id="MFD2672397.1"/>
    </source>
</evidence>
<dbReference type="PANTHER" id="PTHR12110:SF21">
    <property type="entry name" value="XYLOSE ISOMERASE-LIKE TIM BARREL DOMAIN-CONTAINING PROTEIN"/>
    <property type="match status" value="1"/>
</dbReference>
<proteinExistence type="predicted"/>
<dbReference type="Pfam" id="PF01261">
    <property type="entry name" value="AP_endonuc_2"/>
    <property type="match status" value="1"/>
</dbReference>
<dbReference type="InterPro" id="IPR050312">
    <property type="entry name" value="IolE/XylAMocC-like"/>
</dbReference>
<dbReference type="Proteomes" id="UP001597497">
    <property type="component" value="Unassembled WGS sequence"/>
</dbReference>
<keyword evidence="2" id="KW-0413">Isomerase</keyword>
<dbReference type="InterPro" id="IPR036237">
    <property type="entry name" value="Xyl_isomerase-like_sf"/>
</dbReference>
<dbReference type="Gene3D" id="3.20.20.150">
    <property type="entry name" value="Divalent-metal-dependent TIM barrel enzymes"/>
    <property type="match status" value="1"/>
</dbReference>
<dbReference type="RefSeq" id="WP_379929962.1">
    <property type="nucleotide sequence ID" value="NZ_JBHUMM010000037.1"/>
</dbReference>
<dbReference type="EMBL" id="JBHUMM010000037">
    <property type="protein sequence ID" value="MFD2672397.1"/>
    <property type="molecule type" value="Genomic_DNA"/>
</dbReference>
<sequence length="283" mass="32445">MKIALCSISFRHQLISFSEMLAFAEQNGFEGLELWGVHARSLFQRTGKYERLIDEYAQRLQQSRISISMLSDYMDMRPVRTLKDILKKGEPLIQMALLLQTRNIRIFAGDIPSDQLTPEEQAHLAVCIRALCEQCAAHGLHLLLETHPNTHCDRVEAALQLLEHVDHPALRINLDFLHIWESGCDPLEGYRQLKPWVGYFHLKNVRSRDELDVFRPEQVYAPGASRDGMVSLGEGAVNYQAILQEIASQPYFAALEWFGSRPFDMLAADRQWIQDEMNVKIGP</sequence>